<dbReference type="EMBL" id="CABFNS010000814">
    <property type="protein sequence ID" value="VUC30159.1"/>
    <property type="molecule type" value="Genomic_DNA"/>
</dbReference>
<dbReference type="SUPFAM" id="SSF51735">
    <property type="entry name" value="NAD(P)-binding Rossmann-fold domains"/>
    <property type="match status" value="2"/>
</dbReference>
<feature type="domain" description="3-hydroxyisobutyrate dehydrogenase-like NAD-binding" evidence="2">
    <location>
        <begin position="171"/>
        <end position="277"/>
    </location>
</feature>
<gene>
    <name evidence="3" type="ORF">CLO192961_LOCUS278491</name>
</gene>
<evidence type="ECO:0000313" key="4">
    <source>
        <dbReference type="Proteomes" id="UP000766486"/>
    </source>
</evidence>
<comment type="caution">
    <text evidence="3">The sequence shown here is derived from an EMBL/GenBank/DDBJ whole genome shotgun (WGS) entry which is preliminary data.</text>
</comment>
<feature type="domain" description="3-hydroxyisobutyrate dehydrogenase-like NAD-binding" evidence="2">
    <location>
        <begin position="493"/>
        <end position="612"/>
    </location>
</feature>
<dbReference type="InterPro" id="IPR006115">
    <property type="entry name" value="6PGDH_NADP-bd"/>
</dbReference>
<evidence type="ECO:0000259" key="2">
    <source>
        <dbReference type="Pfam" id="PF14833"/>
    </source>
</evidence>
<dbReference type="Pfam" id="PF14833">
    <property type="entry name" value="NAD_binding_11"/>
    <property type="match status" value="2"/>
</dbReference>
<dbReference type="Pfam" id="PF03446">
    <property type="entry name" value="NAD_binding_2"/>
    <property type="match status" value="2"/>
</dbReference>
<organism evidence="3 4">
    <name type="scientific">Bionectria ochroleuca</name>
    <name type="common">Gliocladium roseum</name>
    <dbReference type="NCBI Taxonomy" id="29856"/>
    <lineage>
        <taxon>Eukaryota</taxon>
        <taxon>Fungi</taxon>
        <taxon>Dikarya</taxon>
        <taxon>Ascomycota</taxon>
        <taxon>Pezizomycotina</taxon>
        <taxon>Sordariomycetes</taxon>
        <taxon>Hypocreomycetidae</taxon>
        <taxon>Hypocreales</taxon>
        <taxon>Bionectriaceae</taxon>
        <taxon>Clonostachys</taxon>
    </lineage>
</organism>
<dbReference type="InterPro" id="IPR008927">
    <property type="entry name" value="6-PGluconate_DH-like_C_sf"/>
</dbReference>
<reference evidence="3 4" key="1">
    <citation type="submission" date="2019-06" db="EMBL/GenBank/DDBJ databases">
        <authorList>
            <person name="Broberg M."/>
        </authorList>
    </citation>
    <scope>NUCLEOTIDE SEQUENCE [LARGE SCALE GENOMIC DNA]</scope>
</reference>
<accession>A0ABY6UG15</accession>
<dbReference type="PANTHER" id="PTHR43060">
    <property type="entry name" value="3-HYDROXYISOBUTYRATE DEHYDROGENASE-LIKE 1, MITOCHONDRIAL-RELATED"/>
    <property type="match status" value="1"/>
</dbReference>
<name>A0ABY6UG15_BIOOC</name>
<dbReference type="PANTHER" id="PTHR43060:SF17">
    <property type="entry name" value="L-THREONATE DEHYDROGENASE"/>
    <property type="match status" value="1"/>
</dbReference>
<dbReference type="SUPFAM" id="SSF48179">
    <property type="entry name" value="6-phosphogluconate dehydrogenase C-terminal domain-like"/>
    <property type="match status" value="2"/>
</dbReference>
<dbReference type="Proteomes" id="UP000766486">
    <property type="component" value="Unassembled WGS sequence"/>
</dbReference>
<keyword evidence="4" id="KW-1185">Reference proteome</keyword>
<proteinExistence type="predicted"/>
<evidence type="ECO:0000259" key="1">
    <source>
        <dbReference type="Pfam" id="PF03446"/>
    </source>
</evidence>
<feature type="domain" description="6-phosphogluconate dehydrogenase NADP-binding" evidence="1">
    <location>
        <begin position="327"/>
        <end position="482"/>
    </location>
</feature>
<sequence length="638" mass="68571">MAATQSIPTPVGLLGLNGLALSMVYDLLSNPNYDVRIYDNTKALEKTRISDLGGTFCQHPKDLAADVAYLICFAGKSELEALFFSRDSSVLEVLLCSIMDTNFYNALEDHISRLGRSDLLFVDSPVSASPTNGTKVDMVVFAAGQQEALGRSSSLLHDISDQWFMIPGPLGSASKMQLIHQMLVGLHISAATEAISFAIKQGLDPFEVYNIVKTTTGSSRVFEACVPKVLDNWTVDPLLENLADDLSLITSISRSLQFPLPLSGVAEQLCRKGTTQATLKDKYGYANLMRNHSPDFPLDANTHHGSESLSSQLDGIVLDNRKFPISTIGVVGLGAIATEIATSLLRAGYAVQGYGISERTLPIEGNYLPAQSLAEAVRGTQVLIISVQSAAQVDAILFGQEELMKNLSDNTIIIISSMVPSSYMRALSDKLRHLRGDISLLDAPMGDWTTNTTNGTLNIMLSGDDCTIRKVQTLLLAMAKDISNLKLVQGGIGAASSINLINQILAGIHIAGAAEALSFAARLGLDPNIVFDVLVNTSAWSYMLENRGPQILDADWTPISPLSTFIKAAGIFIEEARQLQLFCPLSSTTNTLYTAVAANGWEDEADAGVVRFWELLTGVSVANSVLEAAQSCISRAES</sequence>
<dbReference type="InterPro" id="IPR036291">
    <property type="entry name" value="NAD(P)-bd_dom_sf"/>
</dbReference>
<dbReference type="InterPro" id="IPR013328">
    <property type="entry name" value="6PGD_dom2"/>
</dbReference>
<protein>
    <recommendedName>
        <fullName evidence="5">6-phosphogluconate dehydrogenase NADP-binding domain-containing protein</fullName>
    </recommendedName>
</protein>
<evidence type="ECO:0008006" key="5">
    <source>
        <dbReference type="Google" id="ProtNLM"/>
    </source>
</evidence>
<dbReference type="Gene3D" id="1.10.1040.10">
    <property type="entry name" value="N-(1-d-carboxylethyl)-l-norvaline Dehydrogenase, domain 2"/>
    <property type="match status" value="2"/>
</dbReference>
<dbReference type="Gene3D" id="3.40.50.720">
    <property type="entry name" value="NAD(P)-binding Rossmann-like Domain"/>
    <property type="match status" value="2"/>
</dbReference>
<dbReference type="InterPro" id="IPR029154">
    <property type="entry name" value="HIBADH-like_NADP-bd"/>
</dbReference>
<evidence type="ECO:0000313" key="3">
    <source>
        <dbReference type="EMBL" id="VUC30159.1"/>
    </source>
</evidence>
<feature type="domain" description="6-phosphogluconate dehydrogenase NADP-binding" evidence="1">
    <location>
        <begin position="11"/>
        <end position="165"/>
    </location>
</feature>